<dbReference type="GO" id="GO:0045505">
    <property type="term" value="F:dynein intermediate chain binding"/>
    <property type="evidence" value="ECO:0007669"/>
    <property type="project" value="InterPro"/>
</dbReference>
<keyword evidence="7" id="KW-0067">ATP-binding</keyword>
<dbReference type="InterPro" id="IPR027417">
    <property type="entry name" value="P-loop_NTPase"/>
</dbReference>
<dbReference type="Gene3D" id="3.10.490.20">
    <property type="match status" value="1"/>
</dbReference>
<sequence length="3685" mass="430026">MLELYLDYKNMILNSILKMYLKNLDSYNKAIQSDKSLVKLTVNVTDRVITIVPNIYVTYNNIIKNISRCLVWLKVLPIWQAESCISYSIVDNKWLIDHYGNTFYEEIISNRAIQEKIEIIRKNSHSLIVEVNKYLKKWKQFQFLWNGSKIKNKEFLSTNTSIQDYEKIFNDLKRLLQFFSNMPLHKKIRCVKLDLNYIINQMKLFTQELILSYADQLIISTRQMIHRQGDIFNTFKILLNGELKNSKDFQNYLYKIEEIRTEQVNVEIFFQNLNHHIYVLEEVGVVMPQEDLIYISNIQDDWLTLQRIASEKKLFLEKSKVIWSYSVKINIEIFSDSINKFLVNYHNCGLKRINDDLDLGLILMNEYDKYFVDLMEQKEKLVKEEKLFNLKLLNTERFDECYSEFQFMKLVYSLYEKQKSDIEKWSVIPWSDIRIEFVREAFGALMLKFKKLPVLAQNTHPAKILVNYLKELRHSVPILLQLKNNALRPRHWKEMLDTIGVNFNYNEDVLTFGIVLKMRTVKHKHIIKKILCKAIDENSIEKKLKEINDRWTTMNLNIEKYSNGEHKLHGVHNILQILEDDQITMHKMMNSYSVEPFLSKVETWQKHLSTVNEVLNKWWFVQQKWIYLAEIYTSKEIAYILPEKTEEFNELNQFYKEVMINANRNSKILEQCLKPNIINQLSWLECRLDISQKKLNNYIIEKRNGFPRFYFISDNDLLFIYGNPDPIAIQEYIIQIFDNIKSLVYEFKDQSYTVAAMTTCNNEVLVFKNNVNIRNTVDKWMLKVIDQMQKSNRFMIKKAILDLGNNISYSSTRYDWINNFPESICLTAENVWWTVEVEHIFNKIDFGNNLSMKHYLNQLNNKTNDIVELSKKEMSESKRNKYSSMIVLYVYHRDIIESFVVNNVISAKSFEWDSILKSYWIKSKDNLYIAQCSEFFNYGYEFMGSNKNIVITPLTNRVFLTLTQAFMMCLGGATHGPTGTGKTETILAMAKILGSLCKIINCNDGLDHQTFNKFLNGISQSKIWGLFTKFNRISQKTLSVISTVLYSMKWALVENKLETDIFGFDVNISPRVGIFITMNIEERNGQKKEIDEIIKNHFRPVVCIIPDFEQICFTILYSEGFLEAKVLSKKISLLYKLCRESLSNPLNYAFDLRSLKLAIKTARSFLTEKPELEENVAIMKILRDLNLPKLIEKDIPLFLSFISDLFPNVEYLITTNSDFNSAIEVALKREKFIKIDSQLEQINQIMETLKHRNSVAIIGPTCGGKSVVINLLCETLNHLKISTKLVTLNPKAFTKLELFGYVDPVTNSWNDGLLTNIFRNINQPIVPNNQSNYFILFDGDIDSIWMNDLNPVMDDNKMLTLSNGEKIRIKPQCNMLFEVGHLSYSAPSTVSRMGIVYVDPDKLGFKPFWLRWLEPRCLMEQTALDQCFQKYVPVLLSWIFGNGNGSRKSCPLKTTVPQTKLNMITQLCFILDTILPLVSSDNNAVKTVNRKRITMTGNDMAIPLNSMISFVAGMGVIEAVFIQALYLSLGALLTDNTSRQTFDETVKKLSTFTQNDRNRSSKKDLKYIPCDEPTWYDYFLDFNTLEWIAWKKAVPEYEHNDTVKFYDILVPTVESTRLIWILKLINEYYFRSAIFKKVKRPTIVVGEMSSGKTVIMKYFIRNLESKYYIKRALNFSARTSSLDVQKNLETNLERHSRKTYGPPIGKRLVYFIDDLNLPQIDECGTQQPIALLKSIFDKQGMYDRRKCFNWKELVDICFFAAMSPIGGGRNELDARFLSLCSIFSLPSPSDETIRYTFSSILSGHTKSFTENIQSTVNNIIDITINLYKLVLKKLHQTPEKFIYVFNLCHISCIINGMTRTLPSAFSTTESFVRVWRNEFTRVICDRLIYQKDREIIENYLTQELQTYFPAQMEYVLRNPLLFGDCRNAINANDQERIYEDLIDYESVFYLFQEILLEYKKYYGVLDMVLFNDALDHLIRIHRNLRMDRGHVLLIGSSGNGKKSLSKLAAFTSGFEIFVNSSFHSNHNYKMNEQKFKNDLKNIFLKVGIQNQSIVFIIDNVIEEGNLEFINNILTNGFVPSLYSDLEDNLEIIQRFKDMNNISTSNEITTDICWDIFLENCLDNLHIVLLMSPDNNLRLIFRNYPGFINKTYIGWIQKWPLEALNAVAEKVLINDQVVSDNYINNVIEQCVYMHKSAVNYAATFFKHTTRKICFTFKHLVDCVLMYKDLVKKKSTFSLMKSQQIQNGLEKIDQSTIELGKISNTLLQQDKSILENTKMCQNLIKEINGTRILVEEIVTIVNNSTEKLSYKNEQITNLKEQMRNLIDTTLPVLNTTKSLLNEINVEDLIELKSFDAPTESVMTLLECVAILKGLKDMNSWKNLCDMIEDPNFLINLQELDINKINQRQQTQIRTKVKFLKKTIDVQVISKLESSLLNFIESVLKYCSIYHDIIPIRNKVDKSEKEYLDATLKIKEHEDSLKNTRCTLIELEKSLDDVSKENVELKKKNCLLKAKFEYADKLIKELKSVHERWITDLENQNILKIQIFGNCLLNASFLVYAGPFSLEYRKKIIFDEWYNNIIKLNIPIDLNYKLENELIDEKVMYDWSSNGLPCDEYSIQNGILMSQSNRFPLCIDPHNQGLNWVKIHEKKNSLRVLSFVDTDYLVQLKKAIKYGTPIIFIDFENMDLDLKNVLSINVRLNSLNSEYIEIEDEKCKYNQSFRLYLMTRQSNPKITTFIHSNMTVINCSITQEGLEDQLHKLVVKHEIKYLEDKKELTQKKIHQNKETLQKYKNAFLLEIISCTEPLIDNLQLLNKLENIKSKINMSSTELESSMESMSSIYQSRDVYKLVSKKGALFYMSLYELKSIDPLYQFSIDSFMALFLNSINSSKESRTVLNRISNIIDHLTDCVFEFSCISIYEKHNILFLFQMACMLDKDAGKLLDTELAFFIKGNINAEKVSVKNPTTWLSNKCWQHVVNLNTNFKHFSNLIEHIQNNSTIWEEWYCSEYPETETSIPIKMNKYFEVLMLIRCFRTDRVYKAIENYIYQIMGISNENCIHNKKTNLDSIHKKFSNLTPCILILNNGSDPAKDLTNIAEKNDITGPTFKVLSLGTSEENVIYLALQSALDRGNWLIVQNCNFSERFLYKIEYLLGKANENWNPNFRLWLIFNEDSIKIKSFPTSLLLRSLKVIVEPSNHMKISMQNAFEKCNLYYQDKHPSPFFESLLYGSLFFHGILSERAKYKKTGWNLLYSFDYSDYAMSQQIISICLNKSKNEEIPWAALKYLIGEIIYGGKVIDSYDRKILLTYVEEYFGDFICNPYQPFSFYTNCRNDSKSLKYIEMEKKLLKCDERYSNLKVLEAINEIPSSINPEVCGLNANVLFEYHNNLVYTLWADMTRLHPNVNTTYGKNTDWDEVVKNITEDILKSLPEVFNMKKVKTFYGDKCTNPSIIILLQELEKFNALLDVMRNTLTQLSKVFLGSVEMNSTLEDVSTCLYTGRVPVCWIKVSPQTVKPLGRYIEHLTKRTLQYSNWSQIREPLVMWLSGLHAPKSYLTSLMQLACRKFGWPIEHCTFYTSVTQWMCESEVQREPDAGCYITGLYLEGAMWDVNKRCLNECTSNSSPEKLPILAIVPVETRLLKLPKSSITIPVYVTSKRRNSIGNNCVFEANLNTLIHKSFWILKGVCVVMNSE</sequence>
<dbReference type="InterPro" id="IPR035699">
    <property type="entry name" value="AAA_6"/>
</dbReference>
<gene>
    <name evidence="24" type="primary">LOC112692038</name>
</gene>
<dbReference type="Pfam" id="PF12774">
    <property type="entry name" value="AAA_6"/>
    <property type="match status" value="1"/>
</dbReference>
<keyword evidence="5" id="KW-0677">Repeat</keyword>
<comment type="similarity">
    <text evidence="2">Belongs to the dynein heavy chain family.</text>
</comment>
<keyword evidence="9 12" id="KW-0175">Coiled coil</keyword>
<dbReference type="Pfam" id="PF12780">
    <property type="entry name" value="AAA_8"/>
    <property type="match status" value="1"/>
</dbReference>
<organism evidence="23 24">
    <name type="scientific">Sipha flava</name>
    <name type="common">yellow sugarcane aphid</name>
    <dbReference type="NCBI Taxonomy" id="143950"/>
    <lineage>
        <taxon>Eukaryota</taxon>
        <taxon>Metazoa</taxon>
        <taxon>Ecdysozoa</taxon>
        <taxon>Arthropoda</taxon>
        <taxon>Hexapoda</taxon>
        <taxon>Insecta</taxon>
        <taxon>Pterygota</taxon>
        <taxon>Neoptera</taxon>
        <taxon>Paraneoptera</taxon>
        <taxon>Hemiptera</taxon>
        <taxon>Sternorrhyncha</taxon>
        <taxon>Aphidomorpha</taxon>
        <taxon>Aphidoidea</taxon>
        <taxon>Aphididae</taxon>
        <taxon>Sipha</taxon>
    </lineage>
</organism>
<evidence type="ECO:0000256" key="2">
    <source>
        <dbReference type="ARBA" id="ARBA00008887"/>
    </source>
</evidence>
<dbReference type="GO" id="GO:0008569">
    <property type="term" value="F:minus-end-directed microtubule motor activity"/>
    <property type="evidence" value="ECO:0007669"/>
    <property type="project" value="InterPro"/>
</dbReference>
<dbReference type="InterPro" id="IPR043157">
    <property type="entry name" value="Dynein_AAA1S"/>
</dbReference>
<dbReference type="Pfam" id="PF12775">
    <property type="entry name" value="AAA_7"/>
    <property type="match status" value="1"/>
</dbReference>
<dbReference type="Gene3D" id="1.10.8.710">
    <property type="match status" value="1"/>
</dbReference>
<feature type="domain" description="Dynein heavy chain hydrolytic ATP-binding dynein motor region" evidence="15">
    <location>
        <begin position="938"/>
        <end position="1266"/>
    </location>
</feature>
<dbReference type="Pfam" id="PF17852">
    <property type="entry name" value="Dynein_AAA_lid"/>
    <property type="match status" value="1"/>
</dbReference>
<dbReference type="Pfam" id="PF18199">
    <property type="entry name" value="Dynein_C"/>
    <property type="match status" value="1"/>
</dbReference>
<dbReference type="Proteomes" id="UP000694846">
    <property type="component" value="Unplaced"/>
</dbReference>
<keyword evidence="23" id="KW-1185">Reference proteome</keyword>
<evidence type="ECO:0000256" key="8">
    <source>
        <dbReference type="ARBA" id="ARBA00023017"/>
    </source>
</evidence>
<evidence type="ECO:0000259" key="17">
    <source>
        <dbReference type="Pfam" id="PF12780"/>
    </source>
</evidence>
<dbReference type="OrthoDB" id="6582848at2759"/>
<accession>A0A8B8GIA8</accession>
<dbReference type="Gene3D" id="1.10.8.720">
    <property type="entry name" value="Region D6 of dynein motor"/>
    <property type="match status" value="1"/>
</dbReference>
<name>A0A8B8GIA8_9HEMI</name>
<dbReference type="InterPro" id="IPR042228">
    <property type="entry name" value="Dynein_linker_3"/>
</dbReference>
<evidence type="ECO:0000256" key="12">
    <source>
        <dbReference type="SAM" id="Coils"/>
    </source>
</evidence>
<evidence type="ECO:0000259" key="22">
    <source>
        <dbReference type="Pfam" id="PF22597"/>
    </source>
</evidence>
<protein>
    <submittedName>
        <fullName evidence="24">Dynein heavy chain 10, axonemal-like</fullName>
    </submittedName>
</protein>
<dbReference type="Gene3D" id="1.20.920.20">
    <property type="match status" value="1"/>
</dbReference>
<feature type="coiled-coil region" evidence="12">
    <location>
        <begin position="2457"/>
        <end position="2505"/>
    </location>
</feature>
<dbReference type="PANTHER" id="PTHR22878">
    <property type="entry name" value="DYNEIN HEAVY CHAIN 6, AXONEMAL-LIKE-RELATED"/>
    <property type="match status" value="1"/>
</dbReference>
<evidence type="ECO:0000256" key="4">
    <source>
        <dbReference type="ARBA" id="ARBA00022701"/>
    </source>
</evidence>
<keyword evidence="8" id="KW-0243">Dynein</keyword>
<dbReference type="InterPro" id="IPR043160">
    <property type="entry name" value="Dynein_C_barrel"/>
</dbReference>
<dbReference type="Gene3D" id="1.20.920.30">
    <property type="match status" value="1"/>
</dbReference>
<dbReference type="Gene3D" id="1.10.472.130">
    <property type="match status" value="1"/>
</dbReference>
<dbReference type="InterPro" id="IPR024317">
    <property type="entry name" value="Dynein_heavy_chain_D4_dom"/>
</dbReference>
<evidence type="ECO:0000259" key="15">
    <source>
        <dbReference type="Pfam" id="PF12774"/>
    </source>
</evidence>
<dbReference type="InterPro" id="IPR041466">
    <property type="entry name" value="Dynein_AAA5_ext"/>
</dbReference>
<dbReference type="PANTHER" id="PTHR22878:SF63">
    <property type="entry name" value="DYNEIN AXONEMAL HEAVY CHAIN 10"/>
    <property type="match status" value="1"/>
</dbReference>
<evidence type="ECO:0000259" key="19">
    <source>
        <dbReference type="Pfam" id="PF17852"/>
    </source>
</evidence>
<feature type="domain" description="Dynein heavy chain C-terminal" evidence="21">
    <location>
        <begin position="3386"/>
        <end position="3682"/>
    </location>
</feature>
<dbReference type="SUPFAM" id="SSF52540">
    <property type="entry name" value="P-loop containing nucleoside triphosphate hydrolases"/>
    <property type="match status" value="4"/>
</dbReference>
<dbReference type="InterPro" id="IPR004273">
    <property type="entry name" value="Dynein_heavy_D6_P-loop"/>
</dbReference>
<evidence type="ECO:0000259" key="21">
    <source>
        <dbReference type="Pfam" id="PF18199"/>
    </source>
</evidence>
<dbReference type="InterPro" id="IPR024743">
    <property type="entry name" value="Dynein_HC_stalk"/>
</dbReference>
<dbReference type="Pfam" id="PF12777">
    <property type="entry name" value="MT"/>
    <property type="match status" value="1"/>
</dbReference>
<dbReference type="GO" id="GO:0007018">
    <property type="term" value="P:microtubule-based movement"/>
    <property type="evidence" value="ECO:0007669"/>
    <property type="project" value="InterPro"/>
</dbReference>
<feature type="domain" description="Dynein heavy chain AAA lid" evidence="20">
    <location>
        <begin position="3218"/>
        <end position="3374"/>
    </location>
</feature>
<evidence type="ECO:0000256" key="7">
    <source>
        <dbReference type="ARBA" id="ARBA00022840"/>
    </source>
</evidence>
<dbReference type="RefSeq" id="XP_025422326.1">
    <property type="nucleotide sequence ID" value="XM_025566541.1"/>
</dbReference>
<feature type="domain" description="Dynein heavy chain region D6 P-loop" evidence="13">
    <location>
        <begin position="3070"/>
        <end position="3186"/>
    </location>
</feature>
<comment type="subcellular location">
    <subcellularLocation>
        <location evidence="1">Cytoplasm</location>
        <location evidence="1">Cytoskeleton</location>
    </subcellularLocation>
</comment>
<evidence type="ECO:0000313" key="24">
    <source>
        <dbReference type="RefSeq" id="XP_025422326.1"/>
    </source>
</evidence>
<dbReference type="Gene3D" id="1.10.287.2620">
    <property type="match status" value="1"/>
</dbReference>
<keyword evidence="6" id="KW-0547">Nucleotide-binding</keyword>
<evidence type="ECO:0000256" key="6">
    <source>
        <dbReference type="ARBA" id="ARBA00022741"/>
    </source>
</evidence>
<feature type="domain" description="Dynein heavy chain ATP-binding dynein motor region" evidence="18">
    <location>
        <begin position="2603"/>
        <end position="2819"/>
    </location>
</feature>
<feature type="domain" description="Dynein 2 heavy chain 1 cytoplasmic ATPase lid" evidence="22">
    <location>
        <begin position="1810"/>
        <end position="1893"/>
    </location>
</feature>
<dbReference type="InterPro" id="IPR041228">
    <property type="entry name" value="Dynein_C"/>
</dbReference>
<dbReference type="InterPro" id="IPR042219">
    <property type="entry name" value="AAA_lid_11_sf"/>
</dbReference>
<dbReference type="FunFam" id="3.10.490.20:FF:000006">
    <property type="entry name" value="Dynein axonemal heavy chain 10"/>
    <property type="match status" value="1"/>
</dbReference>
<dbReference type="Pfam" id="PF03028">
    <property type="entry name" value="Dynein_heavy"/>
    <property type="match status" value="1"/>
</dbReference>
<dbReference type="GO" id="GO:0051959">
    <property type="term" value="F:dynein light intermediate chain binding"/>
    <property type="evidence" value="ECO:0007669"/>
    <property type="project" value="InterPro"/>
</dbReference>
<dbReference type="InterPro" id="IPR042222">
    <property type="entry name" value="Dynein_2_N"/>
</dbReference>
<keyword evidence="4" id="KW-0493">Microtubule</keyword>
<evidence type="ECO:0000259" key="20">
    <source>
        <dbReference type="Pfam" id="PF18198"/>
    </source>
</evidence>
<feature type="domain" description="Dynein heavy chain AAA 5 extension" evidence="19">
    <location>
        <begin position="1424"/>
        <end position="1591"/>
    </location>
</feature>
<feature type="domain" description="Dynein heavy chain AAA module D4" evidence="17">
    <location>
        <begin position="1965"/>
        <end position="2228"/>
    </location>
</feature>
<dbReference type="FunFam" id="1.10.287.2620:FF:000001">
    <property type="entry name" value="Cytoplasmic dynein heavy chain 1"/>
    <property type="match status" value="1"/>
</dbReference>
<keyword evidence="3" id="KW-0963">Cytoplasm</keyword>
<evidence type="ECO:0000256" key="9">
    <source>
        <dbReference type="ARBA" id="ARBA00023054"/>
    </source>
</evidence>
<dbReference type="GO" id="GO:0030286">
    <property type="term" value="C:dynein complex"/>
    <property type="evidence" value="ECO:0007669"/>
    <property type="project" value="UniProtKB-KW"/>
</dbReference>
<dbReference type="Gene3D" id="1.20.1270.280">
    <property type="match status" value="1"/>
</dbReference>
<evidence type="ECO:0000259" key="16">
    <source>
        <dbReference type="Pfam" id="PF12777"/>
    </source>
</evidence>
<dbReference type="Gene3D" id="3.40.50.300">
    <property type="entry name" value="P-loop containing nucleotide triphosphate hydrolases"/>
    <property type="match status" value="5"/>
</dbReference>
<evidence type="ECO:0000259" key="18">
    <source>
        <dbReference type="Pfam" id="PF12781"/>
    </source>
</evidence>
<dbReference type="InterPro" id="IPR054354">
    <property type="entry name" value="DYNC2H1-like_lid"/>
</dbReference>
<dbReference type="InterPro" id="IPR026983">
    <property type="entry name" value="DHC"/>
</dbReference>
<dbReference type="GO" id="GO:0005874">
    <property type="term" value="C:microtubule"/>
    <property type="evidence" value="ECO:0007669"/>
    <property type="project" value="UniProtKB-KW"/>
</dbReference>
<reference evidence="24" key="1">
    <citation type="submission" date="2025-08" db="UniProtKB">
        <authorList>
            <consortium name="RefSeq"/>
        </authorList>
    </citation>
    <scope>IDENTIFICATION</scope>
    <source>
        <tissue evidence="24">Whole body</tissue>
    </source>
</reference>
<evidence type="ECO:0000256" key="10">
    <source>
        <dbReference type="ARBA" id="ARBA00023175"/>
    </source>
</evidence>
<evidence type="ECO:0000256" key="5">
    <source>
        <dbReference type="ARBA" id="ARBA00022737"/>
    </source>
</evidence>
<dbReference type="InterPro" id="IPR041658">
    <property type="entry name" value="AAA_lid_11"/>
</dbReference>
<proteinExistence type="inferred from homology"/>
<dbReference type="InterPro" id="IPR035706">
    <property type="entry name" value="AAA_9"/>
</dbReference>
<dbReference type="Gene3D" id="3.20.180.20">
    <property type="entry name" value="Dynein heavy chain, N-terminal domain 2"/>
    <property type="match status" value="1"/>
</dbReference>
<keyword evidence="10" id="KW-0505">Motor protein</keyword>
<dbReference type="Pfam" id="PF18198">
    <property type="entry name" value="AAA_lid_11"/>
    <property type="match status" value="1"/>
</dbReference>
<keyword evidence="11" id="KW-0206">Cytoskeleton</keyword>
<evidence type="ECO:0000256" key="1">
    <source>
        <dbReference type="ARBA" id="ARBA00004245"/>
    </source>
</evidence>
<dbReference type="Gene3D" id="1.20.58.1120">
    <property type="match status" value="1"/>
</dbReference>
<dbReference type="Pfam" id="PF08393">
    <property type="entry name" value="DHC_N2"/>
    <property type="match status" value="1"/>
</dbReference>
<evidence type="ECO:0000313" key="23">
    <source>
        <dbReference type="Proteomes" id="UP000694846"/>
    </source>
</evidence>
<evidence type="ECO:0000256" key="3">
    <source>
        <dbReference type="ARBA" id="ARBA00022490"/>
    </source>
</evidence>
<feature type="domain" description="Dynein heavy chain coiled coil stalk" evidence="16">
    <location>
        <begin position="2243"/>
        <end position="2575"/>
    </location>
</feature>
<dbReference type="InterPro" id="IPR013602">
    <property type="entry name" value="Dynein_heavy_linker"/>
</dbReference>
<evidence type="ECO:0000259" key="14">
    <source>
        <dbReference type="Pfam" id="PF08393"/>
    </source>
</evidence>
<dbReference type="Pfam" id="PF12781">
    <property type="entry name" value="AAA_9"/>
    <property type="match status" value="1"/>
</dbReference>
<dbReference type="GO" id="GO:0005524">
    <property type="term" value="F:ATP binding"/>
    <property type="evidence" value="ECO:0007669"/>
    <property type="project" value="UniProtKB-KW"/>
</dbReference>
<dbReference type="GeneID" id="112692038"/>
<feature type="domain" description="Dynein heavy chain linker" evidence="14">
    <location>
        <begin position="399"/>
        <end position="799"/>
    </location>
</feature>
<dbReference type="Pfam" id="PF22597">
    <property type="entry name" value="DYN_lid"/>
    <property type="match status" value="1"/>
</dbReference>
<evidence type="ECO:0000259" key="13">
    <source>
        <dbReference type="Pfam" id="PF03028"/>
    </source>
</evidence>
<dbReference type="Gene3D" id="1.10.8.1220">
    <property type="match status" value="1"/>
</dbReference>
<dbReference type="Gene3D" id="1.20.140.100">
    <property type="entry name" value="Dynein heavy chain, N-terminal domain 2"/>
    <property type="match status" value="1"/>
</dbReference>
<evidence type="ECO:0000256" key="11">
    <source>
        <dbReference type="ARBA" id="ARBA00023212"/>
    </source>
</evidence>